<feature type="domain" description="AB hydrolase-1" evidence="1">
    <location>
        <begin position="9"/>
        <end position="262"/>
    </location>
</feature>
<organism evidence="2 3">
    <name type="scientific">Piscinibacter gummiphilus</name>
    <dbReference type="NCBI Taxonomy" id="946333"/>
    <lineage>
        <taxon>Bacteria</taxon>
        <taxon>Pseudomonadati</taxon>
        <taxon>Pseudomonadota</taxon>
        <taxon>Betaproteobacteria</taxon>
        <taxon>Burkholderiales</taxon>
        <taxon>Sphaerotilaceae</taxon>
        <taxon>Piscinibacter</taxon>
    </lineage>
</organism>
<evidence type="ECO:0000313" key="2">
    <source>
        <dbReference type="EMBL" id="WOB06617.1"/>
    </source>
</evidence>
<evidence type="ECO:0000259" key="1">
    <source>
        <dbReference type="Pfam" id="PF12697"/>
    </source>
</evidence>
<proteinExistence type="predicted"/>
<dbReference type="InterPro" id="IPR029058">
    <property type="entry name" value="AB_hydrolase_fold"/>
</dbReference>
<sequence length="280" mass="31394">MARKHAGTIVFSHANSFPAGTYRVLFEAWKKAGYTVLAVEKYGHDPKYPVTNHWPRLRDQLVHFAEAKAKEPAFFVGHSLGGFLSLLAAAKQPDLARGVVMLDSPVIGGLLTPTIQFAKLTGLGMQFSPGAISRRRRDHWPNREAAHRHFASKDSFARWDPRVLEDYIACGIEDARPPMEPGVTLAFRREVETDIYNTLAHDIPGFLRRHPLRHPLAFIGGTQSTEVKRVGMHATERLANGRVSWIEGEHLFPFERPDETSAEVLRWLKVLAGLHSPVEA</sequence>
<dbReference type="EMBL" id="CP136336">
    <property type="protein sequence ID" value="WOB06617.1"/>
    <property type="molecule type" value="Genomic_DNA"/>
</dbReference>
<name>A0ABZ0CNQ7_9BURK</name>
<evidence type="ECO:0000313" key="3">
    <source>
        <dbReference type="Proteomes" id="UP001303946"/>
    </source>
</evidence>
<dbReference type="Pfam" id="PF12697">
    <property type="entry name" value="Abhydrolase_6"/>
    <property type="match status" value="1"/>
</dbReference>
<dbReference type="InterPro" id="IPR000073">
    <property type="entry name" value="AB_hydrolase_1"/>
</dbReference>
<dbReference type="GO" id="GO:0016787">
    <property type="term" value="F:hydrolase activity"/>
    <property type="evidence" value="ECO:0007669"/>
    <property type="project" value="UniProtKB-KW"/>
</dbReference>
<dbReference type="Proteomes" id="UP001303946">
    <property type="component" value="Chromosome"/>
</dbReference>
<dbReference type="PANTHER" id="PTHR43194">
    <property type="entry name" value="HYDROLASE ALPHA/BETA FOLD FAMILY"/>
    <property type="match status" value="1"/>
</dbReference>
<dbReference type="Gene3D" id="3.40.50.1820">
    <property type="entry name" value="alpha/beta hydrolase"/>
    <property type="match status" value="1"/>
</dbReference>
<gene>
    <name evidence="2" type="ORF">RXV79_16995</name>
</gene>
<dbReference type="InterPro" id="IPR050228">
    <property type="entry name" value="Carboxylesterase_BioH"/>
</dbReference>
<dbReference type="RefSeq" id="WP_316699147.1">
    <property type="nucleotide sequence ID" value="NZ_CP136336.1"/>
</dbReference>
<dbReference type="SUPFAM" id="SSF53474">
    <property type="entry name" value="alpha/beta-Hydrolases"/>
    <property type="match status" value="1"/>
</dbReference>
<accession>A0ABZ0CNQ7</accession>
<keyword evidence="2" id="KW-0378">Hydrolase</keyword>
<keyword evidence="3" id="KW-1185">Reference proteome</keyword>
<dbReference type="PANTHER" id="PTHR43194:SF2">
    <property type="entry name" value="PEROXISOMAL MEMBRANE PROTEIN LPX1"/>
    <property type="match status" value="1"/>
</dbReference>
<protein>
    <submittedName>
        <fullName evidence="2">Alpha/beta hydrolase</fullName>
    </submittedName>
</protein>
<reference evidence="2 3" key="1">
    <citation type="submission" date="2023-10" db="EMBL/GenBank/DDBJ databases">
        <title>Bacteria for the degradation of biodegradable plastic PBAT(Polybutylene adipate terephthalate).</title>
        <authorList>
            <person name="Weon H.-Y."/>
            <person name="Yeon J."/>
        </authorList>
    </citation>
    <scope>NUCLEOTIDE SEQUENCE [LARGE SCALE GENOMIC DNA]</scope>
    <source>
        <strain evidence="2 3">SBD 7-3</strain>
    </source>
</reference>